<dbReference type="PROSITE" id="PS50004">
    <property type="entry name" value="C2"/>
    <property type="match status" value="1"/>
</dbReference>
<dbReference type="Gene3D" id="2.60.40.150">
    <property type="entry name" value="C2 domain"/>
    <property type="match status" value="1"/>
</dbReference>
<dbReference type="InterPro" id="IPR000008">
    <property type="entry name" value="C2_dom"/>
</dbReference>
<evidence type="ECO:0000313" key="2">
    <source>
        <dbReference type="EMBL" id="CAI2200776.1"/>
    </source>
</evidence>
<dbReference type="SUPFAM" id="SSF49562">
    <property type="entry name" value="C2 domain (Calcium/lipid-binding domain, CaLB)"/>
    <property type="match status" value="1"/>
</dbReference>
<feature type="domain" description="C2" evidence="1">
    <location>
        <begin position="111"/>
        <end position="193"/>
    </location>
</feature>
<organism evidence="2 3">
    <name type="scientific">Funneliformis geosporum</name>
    <dbReference type="NCBI Taxonomy" id="1117311"/>
    <lineage>
        <taxon>Eukaryota</taxon>
        <taxon>Fungi</taxon>
        <taxon>Fungi incertae sedis</taxon>
        <taxon>Mucoromycota</taxon>
        <taxon>Glomeromycotina</taxon>
        <taxon>Glomeromycetes</taxon>
        <taxon>Glomerales</taxon>
        <taxon>Glomeraceae</taxon>
        <taxon>Funneliformis</taxon>
    </lineage>
</organism>
<evidence type="ECO:0000313" key="3">
    <source>
        <dbReference type="Proteomes" id="UP001153678"/>
    </source>
</evidence>
<dbReference type="Pfam" id="PF00168">
    <property type="entry name" value="C2"/>
    <property type="match status" value="1"/>
</dbReference>
<reference evidence="2" key="1">
    <citation type="submission" date="2022-08" db="EMBL/GenBank/DDBJ databases">
        <authorList>
            <person name="Kallberg Y."/>
            <person name="Tangrot J."/>
            <person name="Rosling A."/>
        </authorList>
    </citation>
    <scope>NUCLEOTIDE SEQUENCE</scope>
    <source>
        <strain evidence="2">Wild A</strain>
    </source>
</reference>
<dbReference type="OrthoDB" id="2444218at2759"/>
<evidence type="ECO:0000259" key="1">
    <source>
        <dbReference type="PROSITE" id="PS50004"/>
    </source>
</evidence>
<dbReference type="InterPro" id="IPR035892">
    <property type="entry name" value="C2_domain_sf"/>
</dbReference>
<feature type="non-terminal residue" evidence="2">
    <location>
        <position position="193"/>
    </location>
</feature>
<protein>
    <submittedName>
        <fullName evidence="2">8295_t:CDS:1</fullName>
    </submittedName>
</protein>
<name>A0A9W4TCU5_9GLOM</name>
<sequence>SAEEAKKNFETHFATYAKASKLDANVYSSAVMIWYMRYVLVDFRGEWADKYKKTAMWISEQVKDDQVENEVLEAARNFVMKRFEVDGESIQEDESFKDSLAFKKESVPRSVLSEIESAANDDDFIAADQVIGILRIRIKSARDLPKTSWFGTKPDPFVKILDASSKEIIRTRTNHDTLGPVWEEIHYVSIHGP</sequence>
<keyword evidence="3" id="KW-1185">Reference proteome</keyword>
<comment type="caution">
    <text evidence="2">The sequence shown here is derived from an EMBL/GenBank/DDBJ whole genome shotgun (WGS) entry which is preliminary data.</text>
</comment>
<proteinExistence type="predicted"/>
<gene>
    <name evidence="2" type="ORF">FWILDA_LOCUS19736</name>
</gene>
<dbReference type="Proteomes" id="UP001153678">
    <property type="component" value="Unassembled WGS sequence"/>
</dbReference>
<dbReference type="AlphaFoldDB" id="A0A9W4TCU5"/>
<accession>A0A9W4TCU5</accession>
<feature type="non-terminal residue" evidence="2">
    <location>
        <position position="1"/>
    </location>
</feature>
<dbReference type="EMBL" id="CAMKVN010025413">
    <property type="protein sequence ID" value="CAI2200776.1"/>
    <property type="molecule type" value="Genomic_DNA"/>
</dbReference>